<comment type="caution">
    <text evidence="2">The sequence shown here is derived from an EMBL/GenBank/DDBJ whole genome shotgun (WGS) entry which is preliminary data.</text>
</comment>
<evidence type="ECO:0000313" key="2">
    <source>
        <dbReference type="EMBL" id="MEX8192085.1"/>
    </source>
</evidence>
<dbReference type="EMBL" id="JBFYGN010000004">
    <property type="protein sequence ID" value="MEX8192085.1"/>
    <property type="molecule type" value="Genomic_DNA"/>
</dbReference>
<organism evidence="2 3">
    <name type="scientific">Comamonas guangdongensis</name>
    <dbReference type="NCBI Taxonomy" id="510515"/>
    <lineage>
        <taxon>Bacteria</taxon>
        <taxon>Pseudomonadati</taxon>
        <taxon>Pseudomonadota</taxon>
        <taxon>Betaproteobacteria</taxon>
        <taxon>Burkholderiales</taxon>
        <taxon>Comamonadaceae</taxon>
        <taxon>Comamonas</taxon>
    </lineage>
</organism>
<dbReference type="SUPFAM" id="SSF48452">
    <property type="entry name" value="TPR-like"/>
    <property type="match status" value="1"/>
</dbReference>
<dbReference type="Pfam" id="PF13181">
    <property type="entry name" value="TPR_8"/>
    <property type="match status" value="1"/>
</dbReference>
<evidence type="ECO:0000256" key="1">
    <source>
        <dbReference type="PROSITE-ProRule" id="PRU00339"/>
    </source>
</evidence>
<dbReference type="PROSITE" id="PS50005">
    <property type="entry name" value="TPR"/>
    <property type="match status" value="1"/>
</dbReference>
<evidence type="ECO:0008006" key="4">
    <source>
        <dbReference type="Google" id="ProtNLM"/>
    </source>
</evidence>
<gene>
    <name evidence="2" type="ORF">AB6724_04435</name>
</gene>
<dbReference type="Gene3D" id="1.25.40.10">
    <property type="entry name" value="Tetratricopeptide repeat domain"/>
    <property type="match status" value="1"/>
</dbReference>
<dbReference type="SMART" id="SM00028">
    <property type="entry name" value="TPR"/>
    <property type="match status" value="2"/>
</dbReference>
<accession>A0ABV3ZRM1</accession>
<dbReference type="InterPro" id="IPR011990">
    <property type="entry name" value="TPR-like_helical_dom_sf"/>
</dbReference>
<name>A0ABV3ZRM1_9BURK</name>
<reference evidence="2 3" key="1">
    <citation type="journal article" date="2013" name="Int. J. Syst. Evol. Microbiol.">
        <title>Comamonas guangdongensis sp. nov., isolated from subterranean forest sediment, and emended description of the genus Comamonas.</title>
        <authorList>
            <person name="Zhang J."/>
            <person name="Wang Y."/>
            <person name="Zhou S."/>
            <person name="Wu C."/>
            <person name="He J."/>
            <person name="Li F."/>
        </authorList>
    </citation>
    <scope>NUCLEOTIDE SEQUENCE [LARGE SCALE GENOMIC DNA]</scope>
    <source>
        <strain evidence="2 3">CCTCC AB2011133</strain>
    </source>
</reference>
<protein>
    <recommendedName>
        <fullName evidence="4">Tetratricopeptide repeat protein</fullName>
    </recommendedName>
</protein>
<feature type="repeat" description="TPR" evidence="1">
    <location>
        <begin position="72"/>
        <end position="105"/>
    </location>
</feature>
<dbReference type="RefSeq" id="WP_369337305.1">
    <property type="nucleotide sequence ID" value="NZ_JBFYGN010000004.1"/>
</dbReference>
<dbReference type="InterPro" id="IPR019734">
    <property type="entry name" value="TPR_rpt"/>
</dbReference>
<sequence length="409" mass="46154">MKPSPQTLKNLFQLAEHESFEKVVDEYLAAIGKYPEYLELYHALALYCAKSRQLDMAAVILESALQLSPEHAGSWFHMGRILYEKMDFQGSVDCYLKSIELEPSAKSLFHLSLSQLSAGHLEGGAQNYAYRFSGNELQEFQSLASWEPGAKARKVLLWAEQGLGDEIMFSRFFVFLRDLPCEFTVECDRRLLGLYTENFPWLRFVPRLLQGQPRQLAGFDAQLPVGGLFTLWPDRVNTPSLMSPLLRPVARPELNWPRESGKQYIGISWLSMNEDFGALRSVSILALLSAFDPARHALVNLQYLASSQDLELARQAGFEVIDAADCFADIEGMAWLISCCDRVVSIDNTALHLAGAMGVPNYGLIPHLPNWRWQVCGGSCGWYPRVQLLVQEREGGWDAELLKLRQLLS</sequence>
<dbReference type="SUPFAM" id="SSF53756">
    <property type="entry name" value="UDP-Glycosyltransferase/glycogen phosphorylase"/>
    <property type="match status" value="1"/>
</dbReference>
<keyword evidence="1" id="KW-0802">TPR repeat</keyword>
<proteinExistence type="predicted"/>
<dbReference type="Gene3D" id="3.40.50.2000">
    <property type="entry name" value="Glycogen Phosphorylase B"/>
    <property type="match status" value="1"/>
</dbReference>
<keyword evidence="3" id="KW-1185">Reference proteome</keyword>
<evidence type="ECO:0000313" key="3">
    <source>
        <dbReference type="Proteomes" id="UP001561046"/>
    </source>
</evidence>
<dbReference type="Proteomes" id="UP001561046">
    <property type="component" value="Unassembled WGS sequence"/>
</dbReference>